<dbReference type="Proteomes" id="UP000001876">
    <property type="component" value="Unassembled WGS sequence"/>
</dbReference>
<keyword evidence="3" id="KW-1185">Reference proteome</keyword>
<feature type="compositionally biased region" description="Polar residues" evidence="1">
    <location>
        <begin position="247"/>
        <end position="264"/>
    </location>
</feature>
<feature type="compositionally biased region" description="Basic and acidic residues" evidence="1">
    <location>
        <begin position="397"/>
        <end position="418"/>
    </location>
</feature>
<dbReference type="EMBL" id="GG663736">
    <property type="protein sequence ID" value="EEH59832.1"/>
    <property type="molecule type" value="Genomic_DNA"/>
</dbReference>
<dbReference type="AlphaFoldDB" id="C1MKW4"/>
<reference evidence="2 3" key="1">
    <citation type="journal article" date="2009" name="Science">
        <title>Green evolution and dynamic adaptations revealed by genomes of the marine picoeukaryotes Micromonas.</title>
        <authorList>
            <person name="Worden A.Z."/>
            <person name="Lee J.H."/>
            <person name="Mock T."/>
            <person name="Rouze P."/>
            <person name="Simmons M.P."/>
            <person name="Aerts A.L."/>
            <person name="Allen A.E."/>
            <person name="Cuvelier M.L."/>
            <person name="Derelle E."/>
            <person name="Everett M.V."/>
            <person name="Foulon E."/>
            <person name="Grimwood J."/>
            <person name="Gundlach H."/>
            <person name="Henrissat B."/>
            <person name="Napoli C."/>
            <person name="McDonald S.M."/>
            <person name="Parker M.S."/>
            <person name="Rombauts S."/>
            <person name="Salamov A."/>
            <person name="Von Dassow P."/>
            <person name="Badger J.H."/>
            <person name="Coutinho P.M."/>
            <person name="Demir E."/>
            <person name="Dubchak I."/>
            <person name="Gentemann C."/>
            <person name="Eikrem W."/>
            <person name="Gready J.E."/>
            <person name="John U."/>
            <person name="Lanier W."/>
            <person name="Lindquist E.A."/>
            <person name="Lucas S."/>
            <person name="Mayer K.F."/>
            <person name="Moreau H."/>
            <person name="Not F."/>
            <person name="Otillar R."/>
            <person name="Panaud O."/>
            <person name="Pangilinan J."/>
            <person name="Paulsen I."/>
            <person name="Piegu B."/>
            <person name="Poliakov A."/>
            <person name="Robbens S."/>
            <person name="Schmutz J."/>
            <person name="Toulza E."/>
            <person name="Wyss T."/>
            <person name="Zelensky A."/>
            <person name="Zhou K."/>
            <person name="Armbrust E.V."/>
            <person name="Bhattacharya D."/>
            <person name="Goodenough U.W."/>
            <person name="Van de Peer Y."/>
            <person name="Grigoriev I.V."/>
        </authorList>
    </citation>
    <scope>NUCLEOTIDE SEQUENCE [LARGE SCALE GENOMIC DNA]</scope>
    <source>
        <strain evidence="2 3">CCMP1545</strain>
    </source>
</reference>
<dbReference type="KEGG" id="mpp:MICPUCDRAFT_64666"/>
<evidence type="ECO:0000313" key="2">
    <source>
        <dbReference type="EMBL" id="EEH59832.1"/>
    </source>
</evidence>
<dbReference type="Gene3D" id="2.60.40.2700">
    <property type="match status" value="1"/>
</dbReference>
<feature type="compositionally biased region" description="Polar residues" evidence="1">
    <location>
        <begin position="231"/>
        <end position="240"/>
    </location>
</feature>
<protein>
    <submittedName>
        <fullName evidence="2">Predicted protein</fullName>
    </submittedName>
</protein>
<feature type="region of interest" description="Disordered" evidence="1">
    <location>
        <begin position="214"/>
        <end position="264"/>
    </location>
</feature>
<feature type="compositionally biased region" description="Polar residues" evidence="1">
    <location>
        <begin position="214"/>
        <end position="223"/>
    </location>
</feature>
<proteinExistence type="predicted"/>
<evidence type="ECO:0000313" key="3">
    <source>
        <dbReference type="Proteomes" id="UP000001876"/>
    </source>
</evidence>
<dbReference type="GeneID" id="9681370"/>
<dbReference type="RefSeq" id="XP_003056456.1">
    <property type="nucleotide sequence ID" value="XM_003056410.1"/>
</dbReference>
<accession>C1MKW4</accession>
<name>C1MKW4_MICPC</name>
<feature type="region of interest" description="Disordered" evidence="1">
    <location>
        <begin position="397"/>
        <end position="426"/>
    </location>
</feature>
<evidence type="ECO:0000256" key="1">
    <source>
        <dbReference type="SAM" id="MobiDB-lite"/>
    </source>
</evidence>
<gene>
    <name evidence="2" type="ORF">MICPUCDRAFT_64666</name>
</gene>
<organism evidence="3">
    <name type="scientific">Micromonas pusilla (strain CCMP1545)</name>
    <name type="common">Picoplanktonic green alga</name>
    <dbReference type="NCBI Taxonomy" id="564608"/>
    <lineage>
        <taxon>Eukaryota</taxon>
        <taxon>Viridiplantae</taxon>
        <taxon>Chlorophyta</taxon>
        <taxon>Mamiellophyceae</taxon>
        <taxon>Mamiellales</taxon>
        <taxon>Mamiellaceae</taxon>
        <taxon>Micromonas</taxon>
    </lineage>
</organism>
<sequence length="635" mass="68751">MLAKKVSDLNVHRLSVVAEDASTRNVRFPFSIQEASKRGTVVDVLGEPVDLGNTTGILLGGVLGFSLTFWLSRGLRSRCKNSPAVPLTKRTTLVSSRSDILGDCTEMVSIDTELSFQKAFELTRSVIATPSSSPFSVPVQRTMSLLHAESEDAVFSGLTFSDDALNELGVLVERAAAAAELVTSSWLGTDQPSLGVDRFSSDENDTNMATLPAMTSRQSTCTEPYSKMPESMTSSDSVTTPPRPLQIGNQRKAQTDGNLDSDTQPAPVQILSSSLLRTCDNELAIGELTRLMNYTQSLSARSLCRPMSATKHPQVVQSSLGVADRITRAKERYLQACARLHGEPKSSFQSKTKSCDASGSRVETNALQPIDVVALQEVARKVEVALARSHVTQERMKSAARKAVRDTRDTAAKVRTDWSKTSSSRAPSWNSNSLLSDLDSEAGVHLRLGPGDQVTGKPDIFDNCMRSFSFRDKQEAFELVNDLEIDKGRGHVNDSSGIYHENSSPSESNCISPGASYGALALSLTGDAREGETLYAKVSGFVPQPGTAALSVRWQRGSVPCRTAEGRRPPSPTFRTILGAKSMSYTLTRADVRNVIRVAVALVNKSTEVTDNKGDERWSKYAFGAAKTDIAVQPR</sequence>